<gene>
    <name evidence="1" type="ORF">BDN71DRAFT_1358874</name>
</gene>
<sequence length="199" mass="23109">DMLVEDLNVVEEAIDRLPARVERNAATEALNKLKLALRLRDGWRATYPDSARFTFTQTRIREDETPAMSRIDRIYVTNRILEKAREWDMKPSGLHSADHWMVSVQVSTEDAPEIGRDHWTVTERVLNDKKFLDDASQVAQKWADIAAGRNAGRTDETNPQELYMKYKKEMLTLARERDKTLAPQIKQKIEQLQNELSEL</sequence>
<reference evidence="1" key="1">
    <citation type="submission" date="2020-11" db="EMBL/GenBank/DDBJ databases">
        <authorList>
            <consortium name="DOE Joint Genome Institute"/>
            <person name="Ahrendt S."/>
            <person name="Riley R."/>
            <person name="Andreopoulos W."/>
            <person name="Labutti K."/>
            <person name="Pangilinan J."/>
            <person name="Ruiz-Duenas F.J."/>
            <person name="Barrasa J.M."/>
            <person name="Sanchez-Garcia M."/>
            <person name="Camarero S."/>
            <person name="Miyauchi S."/>
            <person name="Serrano A."/>
            <person name="Linde D."/>
            <person name="Babiker R."/>
            <person name="Drula E."/>
            <person name="Ayuso-Fernandez I."/>
            <person name="Pacheco R."/>
            <person name="Padilla G."/>
            <person name="Ferreira P."/>
            <person name="Barriuso J."/>
            <person name="Kellner H."/>
            <person name="Castanera R."/>
            <person name="Alfaro M."/>
            <person name="Ramirez L."/>
            <person name="Pisabarro A.G."/>
            <person name="Kuo A."/>
            <person name="Tritt A."/>
            <person name="Lipzen A."/>
            <person name="He G."/>
            <person name="Yan M."/>
            <person name="Ng V."/>
            <person name="Cullen D."/>
            <person name="Martin F."/>
            <person name="Rosso M.-N."/>
            <person name="Henrissat B."/>
            <person name="Hibbett D."/>
            <person name="Martinez A.T."/>
            <person name="Grigoriev I.V."/>
        </authorList>
    </citation>
    <scope>NUCLEOTIDE SEQUENCE</scope>
    <source>
        <strain evidence="1">ATCC 90797</strain>
    </source>
</reference>
<name>A0A9P5ZG18_PLEER</name>
<feature type="non-terminal residue" evidence="1">
    <location>
        <position position="199"/>
    </location>
</feature>
<accession>A0A9P5ZG18</accession>
<keyword evidence="2" id="KW-1185">Reference proteome</keyword>
<dbReference type="EMBL" id="MU154765">
    <property type="protein sequence ID" value="KAF9487572.1"/>
    <property type="molecule type" value="Genomic_DNA"/>
</dbReference>
<dbReference type="SUPFAM" id="SSF56219">
    <property type="entry name" value="DNase I-like"/>
    <property type="match status" value="1"/>
</dbReference>
<proteinExistence type="predicted"/>
<feature type="non-terminal residue" evidence="1">
    <location>
        <position position="1"/>
    </location>
</feature>
<dbReference type="Proteomes" id="UP000807025">
    <property type="component" value="Unassembled WGS sequence"/>
</dbReference>
<evidence type="ECO:0000313" key="2">
    <source>
        <dbReference type="Proteomes" id="UP000807025"/>
    </source>
</evidence>
<protein>
    <submittedName>
        <fullName evidence="1">Uncharacterized protein</fullName>
    </submittedName>
</protein>
<dbReference type="Gene3D" id="3.60.10.10">
    <property type="entry name" value="Endonuclease/exonuclease/phosphatase"/>
    <property type="match status" value="1"/>
</dbReference>
<dbReference type="OrthoDB" id="416119at2759"/>
<organism evidence="1 2">
    <name type="scientific">Pleurotus eryngii</name>
    <name type="common">Boletus of the steppes</name>
    <dbReference type="NCBI Taxonomy" id="5323"/>
    <lineage>
        <taxon>Eukaryota</taxon>
        <taxon>Fungi</taxon>
        <taxon>Dikarya</taxon>
        <taxon>Basidiomycota</taxon>
        <taxon>Agaricomycotina</taxon>
        <taxon>Agaricomycetes</taxon>
        <taxon>Agaricomycetidae</taxon>
        <taxon>Agaricales</taxon>
        <taxon>Pleurotineae</taxon>
        <taxon>Pleurotaceae</taxon>
        <taxon>Pleurotus</taxon>
    </lineage>
</organism>
<dbReference type="InterPro" id="IPR036691">
    <property type="entry name" value="Endo/exonu/phosph_ase_sf"/>
</dbReference>
<comment type="caution">
    <text evidence="1">The sequence shown here is derived from an EMBL/GenBank/DDBJ whole genome shotgun (WGS) entry which is preliminary data.</text>
</comment>
<dbReference type="AlphaFoldDB" id="A0A9P5ZG18"/>
<evidence type="ECO:0000313" key="1">
    <source>
        <dbReference type="EMBL" id="KAF9487572.1"/>
    </source>
</evidence>